<dbReference type="KEGG" id="pbs:Plabr_4212"/>
<feature type="transmembrane region" description="Helical" evidence="2">
    <location>
        <begin position="7"/>
        <end position="29"/>
    </location>
</feature>
<keyword evidence="2" id="KW-0812">Transmembrane</keyword>
<feature type="region of interest" description="Disordered" evidence="1">
    <location>
        <begin position="71"/>
        <end position="102"/>
    </location>
</feature>
<keyword evidence="2" id="KW-0472">Membrane</keyword>
<keyword evidence="4" id="KW-1185">Reference proteome</keyword>
<dbReference type="Proteomes" id="UP000006860">
    <property type="component" value="Chromosome"/>
</dbReference>
<evidence type="ECO:0000256" key="2">
    <source>
        <dbReference type="SAM" id="Phobius"/>
    </source>
</evidence>
<organism evidence="3 4">
    <name type="scientific">Rubinisphaera brasiliensis (strain ATCC 49424 / DSM 5305 / JCM 21570 / IAM 15109 / NBRC 103401 / IFAM 1448)</name>
    <name type="common">Planctomyces brasiliensis</name>
    <dbReference type="NCBI Taxonomy" id="756272"/>
    <lineage>
        <taxon>Bacteria</taxon>
        <taxon>Pseudomonadati</taxon>
        <taxon>Planctomycetota</taxon>
        <taxon>Planctomycetia</taxon>
        <taxon>Planctomycetales</taxon>
        <taxon>Planctomycetaceae</taxon>
        <taxon>Rubinisphaera</taxon>
    </lineage>
</organism>
<dbReference type="AlphaFoldDB" id="F0SI83"/>
<accession>F0SI83</accession>
<keyword evidence="2" id="KW-1133">Transmembrane helix</keyword>
<proteinExistence type="predicted"/>
<feature type="transmembrane region" description="Helical" evidence="2">
    <location>
        <begin position="44"/>
        <end position="62"/>
    </location>
</feature>
<gene>
    <name evidence="3" type="ordered locus">Plabr_4212</name>
</gene>
<dbReference type="RefSeq" id="WP_013630490.1">
    <property type="nucleotide sequence ID" value="NC_015174.1"/>
</dbReference>
<evidence type="ECO:0000313" key="3">
    <source>
        <dbReference type="EMBL" id="ADY61785.1"/>
    </source>
</evidence>
<reference evidence="4" key="1">
    <citation type="submission" date="2011-02" db="EMBL/GenBank/DDBJ databases">
        <title>The complete genome of Planctomyces brasiliensis DSM 5305.</title>
        <authorList>
            <person name="Lucas S."/>
            <person name="Copeland A."/>
            <person name="Lapidus A."/>
            <person name="Bruce D."/>
            <person name="Goodwin L."/>
            <person name="Pitluck S."/>
            <person name="Kyrpides N."/>
            <person name="Mavromatis K."/>
            <person name="Pagani I."/>
            <person name="Ivanova N."/>
            <person name="Ovchinnikova G."/>
            <person name="Lu M."/>
            <person name="Detter J.C."/>
            <person name="Han C."/>
            <person name="Land M."/>
            <person name="Hauser L."/>
            <person name="Markowitz V."/>
            <person name="Cheng J.-F."/>
            <person name="Hugenholtz P."/>
            <person name="Woyke T."/>
            <person name="Wu D."/>
            <person name="Tindall B."/>
            <person name="Pomrenke H.G."/>
            <person name="Brambilla E."/>
            <person name="Klenk H.-P."/>
            <person name="Eisen J.A."/>
        </authorList>
    </citation>
    <scope>NUCLEOTIDE SEQUENCE [LARGE SCALE GENOMIC DNA]</scope>
    <source>
        <strain evidence="4">ATCC 49424 / DSM 5305 / JCM 21570 / IAM 15109 / NBRC 103401 / IFAM 1448</strain>
    </source>
</reference>
<protein>
    <submittedName>
        <fullName evidence="3">Uncharacterized protein</fullName>
    </submittedName>
</protein>
<evidence type="ECO:0000256" key="1">
    <source>
        <dbReference type="SAM" id="MobiDB-lite"/>
    </source>
</evidence>
<name>F0SI83_RUBBR</name>
<dbReference type="EMBL" id="CP002546">
    <property type="protein sequence ID" value="ADY61785.1"/>
    <property type="molecule type" value="Genomic_DNA"/>
</dbReference>
<evidence type="ECO:0000313" key="4">
    <source>
        <dbReference type="Proteomes" id="UP000006860"/>
    </source>
</evidence>
<dbReference type="HOGENOM" id="CLU_2275389_0_0_0"/>
<sequence length="102" mass="11137">MARKSRTVALGNLAVLTLLVATCTSFVFITEGAWWPADPPASRWSWAAISLIGYGVFSLWTFKSKKKRKPNVNARQEARIAPRSNSSEQAEPGTIALEAEAS</sequence>